<dbReference type="PANTHER" id="PTHR21310">
    <property type="entry name" value="AMINOGLYCOSIDE PHOSPHOTRANSFERASE-RELATED-RELATED"/>
    <property type="match status" value="1"/>
</dbReference>
<dbReference type="SUPFAM" id="SSF56112">
    <property type="entry name" value="Protein kinase-like (PK-like)"/>
    <property type="match status" value="1"/>
</dbReference>
<comment type="caution">
    <text evidence="2">The sequence shown here is derived from an EMBL/GenBank/DDBJ whole genome shotgun (WGS) entry which is preliminary data.</text>
</comment>
<protein>
    <recommendedName>
        <fullName evidence="1">Aminoglycoside phosphotransferase domain-containing protein</fullName>
    </recommendedName>
</protein>
<dbReference type="InterPro" id="IPR002575">
    <property type="entry name" value="Aminoglycoside_PTrfase"/>
</dbReference>
<dbReference type="Pfam" id="PF01636">
    <property type="entry name" value="APH"/>
    <property type="match status" value="1"/>
</dbReference>
<evidence type="ECO:0000313" key="3">
    <source>
        <dbReference type="Proteomes" id="UP001175261"/>
    </source>
</evidence>
<dbReference type="Gene3D" id="3.90.1200.10">
    <property type="match status" value="1"/>
</dbReference>
<organism evidence="2 3">
    <name type="scientific">Sarocladium strictum</name>
    <name type="common">Black bundle disease fungus</name>
    <name type="synonym">Acremonium strictum</name>
    <dbReference type="NCBI Taxonomy" id="5046"/>
    <lineage>
        <taxon>Eukaryota</taxon>
        <taxon>Fungi</taxon>
        <taxon>Dikarya</taxon>
        <taxon>Ascomycota</taxon>
        <taxon>Pezizomycotina</taxon>
        <taxon>Sordariomycetes</taxon>
        <taxon>Hypocreomycetidae</taxon>
        <taxon>Hypocreales</taxon>
        <taxon>Sarocladiaceae</taxon>
        <taxon>Sarocladium</taxon>
    </lineage>
</organism>
<accession>A0AA39GDC7</accession>
<gene>
    <name evidence="2" type="ORF">NLU13_7746</name>
</gene>
<keyword evidence="3" id="KW-1185">Reference proteome</keyword>
<dbReference type="InterPro" id="IPR051678">
    <property type="entry name" value="AGP_Transferase"/>
</dbReference>
<dbReference type="InterPro" id="IPR011009">
    <property type="entry name" value="Kinase-like_dom_sf"/>
</dbReference>
<sequence>MAINNDNSVHSGEDKREELIRNIISSEFGREVLNLQPVQRGTKQCSCCKDTLCRFYNTYVYHLKVEKLRPSELQQPSNKTRQHGVSPLPDDASELVMRLTSLNTDLNRDVQVQSEAAAMCLFKEALRPLDASLVPTLYGWASNSKGQGWLLTELLPGENLRDKFDALESEPKRSIIKQIAQILKRIQDFTLPSTAKGYGGLGFADDGTIVVGGTPFPGGGPSPTHSGLYAQYLKTQRVRAQQCEVIKGWEGTDIPSRIAKLEDIFSGVREWEKDLRPTLVHGDFDVHNLLFDPQTNRITGIVDFDLAHIGCQGEEYMWSLFSLGHLLLPADKSSEDITVHRQFLLHGLNDAATTLGGRAKSFIDWDVTLVTDEEFSKAGVVRPRDVPALEHIQTRYLATQAISPPVFFQAKTLTYELEVLQKMKQGEQRELENCLQVLGC</sequence>
<evidence type="ECO:0000259" key="1">
    <source>
        <dbReference type="Pfam" id="PF01636"/>
    </source>
</evidence>
<dbReference type="Proteomes" id="UP001175261">
    <property type="component" value="Unassembled WGS sequence"/>
</dbReference>
<reference evidence="2" key="1">
    <citation type="submission" date="2022-10" db="EMBL/GenBank/DDBJ databases">
        <title>Determination and structural analysis of whole genome sequence of Sarocladium strictum F4-1.</title>
        <authorList>
            <person name="Hu L."/>
            <person name="Jiang Y."/>
        </authorList>
    </citation>
    <scope>NUCLEOTIDE SEQUENCE</scope>
    <source>
        <strain evidence="2">F4-1</strain>
    </source>
</reference>
<feature type="domain" description="Aminoglycoside phosphotransferase" evidence="1">
    <location>
        <begin position="108"/>
        <end position="321"/>
    </location>
</feature>
<name>A0AA39GDC7_SARSR</name>
<dbReference type="AlphaFoldDB" id="A0AA39GDC7"/>
<proteinExistence type="predicted"/>
<dbReference type="PANTHER" id="PTHR21310:SF15">
    <property type="entry name" value="AMINOGLYCOSIDE PHOSPHOTRANSFERASE DOMAIN-CONTAINING PROTEIN"/>
    <property type="match status" value="1"/>
</dbReference>
<evidence type="ECO:0000313" key="2">
    <source>
        <dbReference type="EMBL" id="KAK0385270.1"/>
    </source>
</evidence>
<dbReference type="EMBL" id="JAPDFR010000007">
    <property type="protein sequence ID" value="KAK0385270.1"/>
    <property type="molecule type" value="Genomic_DNA"/>
</dbReference>